<organism evidence="5 6">
    <name type="scientific">Ophiobolus disseminans</name>
    <dbReference type="NCBI Taxonomy" id="1469910"/>
    <lineage>
        <taxon>Eukaryota</taxon>
        <taxon>Fungi</taxon>
        <taxon>Dikarya</taxon>
        <taxon>Ascomycota</taxon>
        <taxon>Pezizomycotina</taxon>
        <taxon>Dothideomycetes</taxon>
        <taxon>Pleosporomycetidae</taxon>
        <taxon>Pleosporales</taxon>
        <taxon>Pleosporineae</taxon>
        <taxon>Phaeosphaeriaceae</taxon>
        <taxon>Ophiobolus</taxon>
    </lineage>
</organism>
<dbReference type="SMART" id="SM00270">
    <property type="entry name" value="ChtBD1"/>
    <property type="match status" value="1"/>
</dbReference>
<evidence type="ECO:0000256" key="3">
    <source>
        <dbReference type="SAM" id="MobiDB-lite"/>
    </source>
</evidence>
<feature type="disulfide bond" evidence="2">
    <location>
        <begin position="110"/>
        <end position="124"/>
    </location>
</feature>
<dbReference type="Proteomes" id="UP000799424">
    <property type="component" value="Unassembled WGS sequence"/>
</dbReference>
<evidence type="ECO:0000259" key="4">
    <source>
        <dbReference type="PROSITE" id="PS50941"/>
    </source>
</evidence>
<evidence type="ECO:0000256" key="1">
    <source>
        <dbReference type="ARBA" id="ARBA00022669"/>
    </source>
</evidence>
<dbReference type="InterPro" id="IPR001002">
    <property type="entry name" value="Chitin-bd_1"/>
</dbReference>
<dbReference type="GO" id="GO:0008061">
    <property type="term" value="F:chitin binding"/>
    <property type="evidence" value="ECO:0007669"/>
    <property type="project" value="UniProtKB-UniRule"/>
</dbReference>
<feature type="compositionally biased region" description="Low complexity" evidence="3">
    <location>
        <begin position="38"/>
        <end position="47"/>
    </location>
</feature>
<reference evidence="5" key="1">
    <citation type="journal article" date="2020" name="Stud. Mycol.">
        <title>101 Dothideomycetes genomes: a test case for predicting lifestyles and emergence of pathogens.</title>
        <authorList>
            <person name="Haridas S."/>
            <person name="Albert R."/>
            <person name="Binder M."/>
            <person name="Bloem J."/>
            <person name="Labutti K."/>
            <person name="Salamov A."/>
            <person name="Andreopoulos B."/>
            <person name="Baker S."/>
            <person name="Barry K."/>
            <person name="Bills G."/>
            <person name="Bluhm B."/>
            <person name="Cannon C."/>
            <person name="Castanera R."/>
            <person name="Culley D."/>
            <person name="Daum C."/>
            <person name="Ezra D."/>
            <person name="Gonzalez J."/>
            <person name="Henrissat B."/>
            <person name="Kuo A."/>
            <person name="Liang C."/>
            <person name="Lipzen A."/>
            <person name="Lutzoni F."/>
            <person name="Magnuson J."/>
            <person name="Mondo S."/>
            <person name="Nolan M."/>
            <person name="Ohm R."/>
            <person name="Pangilinan J."/>
            <person name="Park H.-J."/>
            <person name="Ramirez L."/>
            <person name="Alfaro M."/>
            <person name="Sun H."/>
            <person name="Tritt A."/>
            <person name="Yoshinaga Y."/>
            <person name="Zwiers L.-H."/>
            <person name="Turgeon B."/>
            <person name="Goodwin S."/>
            <person name="Spatafora J."/>
            <person name="Crous P."/>
            <person name="Grigoriev I."/>
        </authorList>
    </citation>
    <scope>NUCLEOTIDE SEQUENCE</scope>
    <source>
        <strain evidence="5">CBS 113818</strain>
    </source>
</reference>
<comment type="caution">
    <text evidence="2">Lacks conserved residue(s) required for the propagation of feature annotation.</text>
</comment>
<gene>
    <name evidence="5" type="ORF">CC86DRAFT_407990</name>
</gene>
<dbReference type="InterPro" id="IPR036861">
    <property type="entry name" value="Endochitinase-like_sf"/>
</dbReference>
<keyword evidence="2" id="KW-1015">Disulfide bond</keyword>
<sequence length="439" mass="45250">MNRFLIPHPGFCSIAFVAQPMRTAARAEPGDTYQEAVASSPSTKRTSSTLTTSLFSAKTASSSSAASTLTQSPVATPSSSARLTTNARCGYLYNAAPGGMSCQGSKYGNCCSQWSYCGSTQDYCGSGCQPGFGSCNALSSSIVKLSTSSSRTTSSGASVVSTSRISLTSKSSSISSSQESQSKLSSSSVASSFTSSILRSSSSTASSRSVSSTYTASTTPSLSSRSSSSSSPPSVMSSSSSRLSSSFTSTFSSSSSTSPSLFSLSPSPSPSSTCTRKNALENGSFQSGEVAPWSFRSNSDPVPGVAQGAGHGDSTYFSFSNQRAGNPPFALYQWFTIPEATEVRCSAWVKLIQTESGVPNPVKGFKLNLGNSGLDCGELTLTEVGDWVQVTGVIADQKVGPGLEQLVLTVTQTSYGGKVVIIIDDLFLGKASGADFNNC</sequence>
<dbReference type="AlphaFoldDB" id="A0A6A6ZWT7"/>
<dbReference type="PROSITE" id="PS50941">
    <property type="entry name" value="CHIT_BIND_I_2"/>
    <property type="match status" value="1"/>
</dbReference>
<evidence type="ECO:0000313" key="6">
    <source>
        <dbReference type="Proteomes" id="UP000799424"/>
    </source>
</evidence>
<feature type="region of interest" description="Disordered" evidence="3">
    <location>
        <begin position="27"/>
        <end position="47"/>
    </location>
</feature>
<dbReference type="Gene3D" id="2.60.120.260">
    <property type="entry name" value="Galactose-binding domain-like"/>
    <property type="match status" value="1"/>
</dbReference>
<name>A0A6A6ZWT7_9PLEO</name>
<dbReference type="SUPFAM" id="SSF57016">
    <property type="entry name" value="Plant lectins/antimicrobial peptides"/>
    <property type="match status" value="1"/>
</dbReference>
<feature type="region of interest" description="Disordered" evidence="3">
    <location>
        <begin position="253"/>
        <end position="279"/>
    </location>
</feature>
<dbReference type="EMBL" id="MU006229">
    <property type="protein sequence ID" value="KAF2824847.1"/>
    <property type="molecule type" value="Genomic_DNA"/>
</dbReference>
<evidence type="ECO:0000313" key="5">
    <source>
        <dbReference type="EMBL" id="KAF2824847.1"/>
    </source>
</evidence>
<proteinExistence type="predicted"/>
<dbReference type="CDD" id="cd11618">
    <property type="entry name" value="ChtBD1_1"/>
    <property type="match status" value="1"/>
</dbReference>
<feature type="region of interest" description="Disordered" evidence="3">
    <location>
        <begin position="209"/>
        <end position="241"/>
    </location>
</feature>
<feature type="domain" description="Chitin-binding type-1" evidence="4">
    <location>
        <begin position="86"/>
        <end position="137"/>
    </location>
</feature>
<keyword evidence="1 2" id="KW-0147">Chitin-binding</keyword>
<protein>
    <recommendedName>
        <fullName evidence="4">Chitin-binding type-1 domain-containing protein</fullName>
    </recommendedName>
</protein>
<accession>A0A6A6ZWT7</accession>
<dbReference type="Gene3D" id="3.30.60.10">
    <property type="entry name" value="Endochitinase-like"/>
    <property type="match status" value="1"/>
</dbReference>
<keyword evidence="6" id="KW-1185">Reference proteome</keyword>
<dbReference type="OrthoDB" id="5985073at2759"/>
<feature type="compositionally biased region" description="Low complexity" evidence="3">
    <location>
        <begin position="253"/>
        <end position="273"/>
    </location>
</feature>
<evidence type="ECO:0000256" key="2">
    <source>
        <dbReference type="PROSITE-ProRule" id="PRU00261"/>
    </source>
</evidence>